<accession>A0ABV2J3P1</accession>
<proteinExistence type="predicted"/>
<gene>
    <name evidence="1" type="ORF">ABID16_003682</name>
</gene>
<reference evidence="1 2" key="1">
    <citation type="submission" date="2024-06" db="EMBL/GenBank/DDBJ databases">
        <title>Genomic Encyclopedia of Type Strains, Phase IV (KMG-IV): sequencing the most valuable type-strain genomes for metagenomic binning, comparative biology and taxonomic classification.</title>
        <authorList>
            <person name="Goeker M."/>
        </authorList>
    </citation>
    <scope>NUCLEOTIDE SEQUENCE [LARGE SCALE GENOMIC DNA]</scope>
    <source>
        <strain evidence="1 2">DSM 29780</strain>
    </source>
</reference>
<comment type="caution">
    <text evidence="1">The sequence shown here is derived from an EMBL/GenBank/DDBJ whole genome shotgun (WGS) entry which is preliminary data.</text>
</comment>
<dbReference type="InterPro" id="IPR011660">
    <property type="entry name" value="VapB-like"/>
</dbReference>
<sequence>MSLYIRDPSVDALATELQQRMGVKTKTEAVRTALEKALAEAPAPVSLEERIRPIQDRIKAMMGPHKAEFDEKAFMDEMWEV</sequence>
<keyword evidence="2" id="KW-1185">Reference proteome</keyword>
<evidence type="ECO:0000313" key="2">
    <source>
        <dbReference type="Proteomes" id="UP001549047"/>
    </source>
</evidence>
<evidence type="ECO:0000313" key="1">
    <source>
        <dbReference type="EMBL" id="MET3615338.1"/>
    </source>
</evidence>
<dbReference type="EMBL" id="JBEPMB010000007">
    <property type="protein sequence ID" value="MET3615338.1"/>
    <property type="molecule type" value="Genomic_DNA"/>
</dbReference>
<dbReference type="RefSeq" id="WP_354557817.1">
    <property type="nucleotide sequence ID" value="NZ_JBEPMB010000007.1"/>
</dbReference>
<dbReference type="Proteomes" id="UP001549047">
    <property type="component" value="Unassembled WGS sequence"/>
</dbReference>
<dbReference type="Pfam" id="PF07704">
    <property type="entry name" value="PSK_trans_fac"/>
    <property type="match status" value="1"/>
</dbReference>
<name>A0ABV2J3P1_9HYPH</name>
<protein>
    <submittedName>
        <fullName evidence="1">Antitoxin VapB</fullName>
    </submittedName>
</protein>
<organism evidence="1 2">
    <name type="scientific">Rhizobium aquaticum</name>
    <dbReference type="NCBI Taxonomy" id="1549636"/>
    <lineage>
        <taxon>Bacteria</taxon>
        <taxon>Pseudomonadati</taxon>
        <taxon>Pseudomonadota</taxon>
        <taxon>Alphaproteobacteria</taxon>
        <taxon>Hyphomicrobiales</taxon>
        <taxon>Rhizobiaceae</taxon>
        <taxon>Rhizobium/Agrobacterium group</taxon>
        <taxon>Rhizobium</taxon>
    </lineage>
</organism>